<proteinExistence type="predicted"/>
<dbReference type="NCBIfam" id="NF005729">
    <property type="entry name" value="PRK07546.1-3"/>
    <property type="match status" value="1"/>
</dbReference>
<dbReference type="Pfam" id="PF01063">
    <property type="entry name" value="Aminotran_4"/>
    <property type="match status" value="1"/>
</dbReference>
<dbReference type="InterPro" id="IPR036038">
    <property type="entry name" value="Aminotransferase-like"/>
</dbReference>
<dbReference type="GO" id="GO:0016829">
    <property type="term" value="F:lyase activity"/>
    <property type="evidence" value="ECO:0007669"/>
    <property type="project" value="UniProtKB-KW"/>
</dbReference>
<dbReference type="SUPFAM" id="SSF56752">
    <property type="entry name" value="D-aminoacid aminotransferase-like PLP-dependent enzymes"/>
    <property type="match status" value="1"/>
</dbReference>
<sequence length="226" mass="24185">MESPLYPAIDDPELRLIETALWDGCACPLIDRHLARLANGANRLGWTLDPVAARAALTGPAGQPVCLRLLLDRDGAITVGQAPVPAPIACWRLGLAAQRLQSADPWLRVKSTRRPAYDAARRDIPAGLNELVLINERGEVCDGTITTIFFDRGKGLRTPPLSSGLLPGVLRADMLGRGLCVEETLPATDLPDVRLWVGNALRGMAPAIWTGQAQAGHTSPSSPRTP</sequence>
<dbReference type="Gene3D" id="3.20.10.10">
    <property type="entry name" value="D-amino Acid Aminotransferase, subunit A, domain 2"/>
    <property type="match status" value="1"/>
</dbReference>
<accession>A0A1H8LC17</accession>
<keyword evidence="2" id="KW-0456">Lyase</keyword>
<dbReference type="AlphaFoldDB" id="A0A1H8LC17"/>
<dbReference type="Proteomes" id="UP000199054">
    <property type="component" value="Unassembled WGS sequence"/>
</dbReference>
<organism evidence="2 3">
    <name type="scientific">Paracoccus alcaliphilus</name>
    <dbReference type="NCBI Taxonomy" id="34002"/>
    <lineage>
        <taxon>Bacteria</taxon>
        <taxon>Pseudomonadati</taxon>
        <taxon>Pseudomonadota</taxon>
        <taxon>Alphaproteobacteria</taxon>
        <taxon>Rhodobacterales</taxon>
        <taxon>Paracoccaceae</taxon>
        <taxon>Paracoccus</taxon>
    </lineage>
</organism>
<dbReference type="STRING" id="34002.SAMN04489859_102937"/>
<evidence type="ECO:0000313" key="2">
    <source>
        <dbReference type="EMBL" id="SEO02599.1"/>
    </source>
</evidence>
<dbReference type="OrthoDB" id="9809239at2"/>
<evidence type="ECO:0000313" key="3">
    <source>
        <dbReference type="Proteomes" id="UP000199054"/>
    </source>
</evidence>
<name>A0A1H8LC17_9RHOB</name>
<dbReference type="RefSeq" id="WP_090615120.1">
    <property type="nucleotide sequence ID" value="NZ_CP067125.1"/>
</dbReference>
<dbReference type="InterPro" id="IPR043131">
    <property type="entry name" value="BCAT-like_N"/>
</dbReference>
<dbReference type="InterPro" id="IPR001544">
    <property type="entry name" value="Aminotrans_IV"/>
</dbReference>
<evidence type="ECO:0000256" key="1">
    <source>
        <dbReference type="ARBA" id="ARBA00014472"/>
    </source>
</evidence>
<reference evidence="2 3" key="1">
    <citation type="submission" date="2016-10" db="EMBL/GenBank/DDBJ databases">
        <authorList>
            <person name="de Groot N.N."/>
        </authorList>
    </citation>
    <scope>NUCLEOTIDE SEQUENCE [LARGE SCALE GENOMIC DNA]</scope>
    <source>
        <strain evidence="2 3">DSM 8512</strain>
    </source>
</reference>
<keyword evidence="3" id="KW-1185">Reference proteome</keyword>
<dbReference type="InterPro" id="IPR043132">
    <property type="entry name" value="BCAT-like_C"/>
</dbReference>
<dbReference type="Gene3D" id="3.30.470.10">
    <property type="match status" value="1"/>
</dbReference>
<protein>
    <recommendedName>
        <fullName evidence="1">Probable branched-chain-amino-acid aminotransferase</fullName>
    </recommendedName>
</protein>
<dbReference type="EMBL" id="FODE01000029">
    <property type="protein sequence ID" value="SEO02599.1"/>
    <property type="molecule type" value="Genomic_DNA"/>
</dbReference>
<gene>
    <name evidence="2" type="ORF">SAMN04489859_102937</name>
</gene>